<keyword evidence="6 8" id="KW-0067">ATP-binding</keyword>
<feature type="domain" description="ABC transporter" evidence="7">
    <location>
        <begin position="26"/>
        <end position="531"/>
    </location>
</feature>
<evidence type="ECO:0000256" key="5">
    <source>
        <dbReference type="ARBA" id="ARBA00022741"/>
    </source>
</evidence>
<dbReference type="CDD" id="cd03216">
    <property type="entry name" value="ABC_Carb_Monos_I"/>
    <property type="match status" value="1"/>
</dbReference>
<evidence type="ECO:0000313" key="8">
    <source>
        <dbReference type="EMBL" id="WAP66943.1"/>
    </source>
</evidence>
<dbReference type="Pfam" id="PF00005">
    <property type="entry name" value="ABC_tran"/>
    <property type="match status" value="2"/>
</dbReference>
<gene>
    <name evidence="8" type="ORF">OH818_14890</name>
</gene>
<evidence type="ECO:0000256" key="1">
    <source>
        <dbReference type="ARBA" id="ARBA00005417"/>
    </source>
</evidence>
<dbReference type="Proteomes" id="UP001164020">
    <property type="component" value="Chromosome"/>
</dbReference>
<reference evidence="8" key="1">
    <citation type="submission" date="2022-12" db="EMBL/GenBank/DDBJ databases">
        <title>Jiella pelagia sp. nov., isolated from phosphonate enriched culture of Northwest Pacific surface seawater.</title>
        <authorList>
            <person name="Shin D.Y."/>
            <person name="Hwang C.Y."/>
        </authorList>
    </citation>
    <scope>NUCLEOTIDE SEQUENCE</scope>
    <source>
        <strain evidence="8">HL-NP1</strain>
    </source>
</reference>
<dbReference type="SMART" id="SM00382">
    <property type="entry name" value="AAA"/>
    <property type="match status" value="2"/>
</dbReference>
<dbReference type="RefSeq" id="WP_268879389.1">
    <property type="nucleotide sequence ID" value="NZ_CP114029.1"/>
</dbReference>
<name>A0ABY7BWT3_9HYPH</name>
<evidence type="ECO:0000256" key="6">
    <source>
        <dbReference type="ARBA" id="ARBA00022840"/>
    </source>
</evidence>
<dbReference type="InterPro" id="IPR017871">
    <property type="entry name" value="ABC_transporter-like_CS"/>
</dbReference>
<dbReference type="EMBL" id="CP114029">
    <property type="protein sequence ID" value="WAP66943.1"/>
    <property type="molecule type" value="Genomic_DNA"/>
</dbReference>
<dbReference type="PANTHER" id="PTHR43790:SF9">
    <property type="entry name" value="GALACTOFURANOSE TRANSPORTER ATP-BINDING PROTEIN YTFR"/>
    <property type="match status" value="1"/>
</dbReference>
<organism evidence="8 9">
    <name type="scientific">Jiella pelagia</name>
    <dbReference type="NCBI Taxonomy" id="2986949"/>
    <lineage>
        <taxon>Bacteria</taxon>
        <taxon>Pseudomonadati</taxon>
        <taxon>Pseudomonadota</taxon>
        <taxon>Alphaproteobacteria</taxon>
        <taxon>Hyphomicrobiales</taxon>
        <taxon>Aurantimonadaceae</taxon>
        <taxon>Jiella</taxon>
    </lineage>
</organism>
<dbReference type="InterPro" id="IPR027417">
    <property type="entry name" value="P-loop_NTPase"/>
</dbReference>
<keyword evidence="3" id="KW-0762">Sugar transport</keyword>
<dbReference type="PANTHER" id="PTHR43790">
    <property type="entry name" value="CARBOHYDRATE TRANSPORT ATP-BINDING PROTEIN MG119-RELATED"/>
    <property type="match status" value="1"/>
</dbReference>
<sequence length="548" mass="57983">MSLSADRALPAVGSKPAAPADRTPVLELSNIAKTFGGAVALAGVSLDVLPGEVHGLLGKNGSGKSTLVKILAGFHAPDPGGAMMVNGEAATLPLKPGDFRRLGLSFVHQNLGLIPSLTVLENLRLSSLTASGRARIDWAAERRAAREALSRFDLPLHIAERVDRLGPVDRALLAIVRAFEDIRTEIEATGRPGLILLDEPTPFLPGAGVEKLFALMRSIADRGSSVVFISHDIDEVMAITDRVTVLRDGRVAGSLVTAEASHEAVVELIVGRSLVRSAPRAVAETKARPVRVALEGVAGRRLQPCSIAVGRGEILGLTGLIGSGYEEVAYLAFGATRAKGGTLALDGGTPIPLSELSPRRAIDHDLALLPGDRQAASGVDSLSILDNMFLPDVDRFFRGGRLDHAGMRREARVLGESFEVRPNDPFLKLSALSGGNAQKVLIARWMNRKPVLLLLDEPTQGVDVGTRQQIFAALRAAAAEGMSVICASSDAEQLAEISDRVLIFAKGRIVQEIAGEAISKDHIAAATYASLDDKDGAGADTRMQEQMR</sequence>
<comment type="similarity">
    <text evidence="1">Belongs to the ABC transporter superfamily.</text>
</comment>
<dbReference type="InterPro" id="IPR050107">
    <property type="entry name" value="ABC_carbohydrate_import_ATPase"/>
</dbReference>
<evidence type="ECO:0000259" key="7">
    <source>
        <dbReference type="PROSITE" id="PS50893"/>
    </source>
</evidence>
<evidence type="ECO:0000256" key="3">
    <source>
        <dbReference type="ARBA" id="ARBA00022597"/>
    </source>
</evidence>
<dbReference type="Gene3D" id="3.40.50.300">
    <property type="entry name" value="P-loop containing nucleotide triphosphate hydrolases"/>
    <property type="match status" value="2"/>
</dbReference>
<dbReference type="PROSITE" id="PS50893">
    <property type="entry name" value="ABC_TRANSPORTER_2"/>
    <property type="match status" value="1"/>
</dbReference>
<evidence type="ECO:0000256" key="2">
    <source>
        <dbReference type="ARBA" id="ARBA00022448"/>
    </source>
</evidence>
<dbReference type="SUPFAM" id="SSF52540">
    <property type="entry name" value="P-loop containing nucleoside triphosphate hydrolases"/>
    <property type="match status" value="2"/>
</dbReference>
<keyword evidence="4" id="KW-0677">Repeat</keyword>
<evidence type="ECO:0000256" key="4">
    <source>
        <dbReference type="ARBA" id="ARBA00022737"/>
    </source>
</evidence>
<dbReference type="PROSITE" id="PS00211">
    <property type="entry name" value="ABC_TRANSPORTER_1"/>
    <property type="match status" value="1"/>
</dbReference>
<dbReference type="InterPro" id="IPR003439">
    <property type="entry name" value="ABC_transporter-like_ATP-bd"/>
</dbReference>
<dbReference type="InterPro" id="IPR003593">
    <property type="entry name" value="AAA+_ATPase"/>
</dbReference>
<keyword evidence="9" id="KW-1185">Reference proteome</keyword>
<evidence type="ECO:0000313" key="9">
    <source>
        <dbReference type="Proteomes" id="UP001164020"/>
    </source>
</evidence>
<keyword evidence="5" id="KW-0547">Nucleotide-binding</keyword>
<accession>A0ABY7BWT3</accession>
<dbReference type="CDD" id="cd03215">
    <property type="entry name" value="ABC_Carb_Monos_II"/>
    <property type="match status" value="1"/>
</dbReference>
<protein>
    <submittedName>
        <fullName evidence="8">Sugar ABC transporter ATP-binding protein</fullName>
    </submittedName>
</protein>
<proteinExistence type="inferred from homology"/>
<dbReference type="GO" id="GO:0005524">
    <property type="term" value="F:ATP binding"/>
    <property type="evidence" value="ECO:0007669"/>
    <property type="project" value="UniProtKB-KW"/>
</dbReference>
<keyword evidence="2" id="KW-0813">Transport</keyword>